<protein>
    <submittedName>
        <fullName evidence="4">C-type lectin 37Db</fullName>
    </submittedName>
</protein>
<accession>A0AB39ZFZ3</accession>
<dbReference type="SMART" id="SM00034">
    <property type="entry name" value="CLECT"/>
    <property type="match status" value="1"/>
</dbReference>
<reference evidence="4" key="2">
    <citation type="submission" date="2025-08" db="UniProtKB">
        <authorList>
            <consortium name="RefSeq"/>
        </authorList>
    </citation>
    <scope>IDENTIFICATION</scope>
</reference>
<dbReference type="InterPro" id="IPR016186">
    <property type="entry name" value="C-type_lectin-like/link_sf"/>
</dbReference>
<reference evidence="3" key="1">
    <citation type="submission" date="2025-05" db="UniProtKB">
        <authorList>
            <consortium name="RefSeq"/>
        </authorList>
    </citation>
    <scope>NUCLEOTIDE SEQUENCE [LARGE SCALE GENOMIC DNA]</scope>
</reference>
<dbReference type="Proteomes" id="UP001652628">
    <property type="component" value="Chromosome 2L"/>
</dbReference>
<dbReference type="Gene3D" id="3.10.100.10">
    <property type="entry name" value="Mannose-Binding Protein A, subunit A"/>
    <property type="match status" value="1"/>
</dbReference>
<keyword evidence="1" id="KW-0732">Signal</keyword>
<proteinExistence type="predicted"/>
<dbReference type="InterPro" id="IPR001304">
    <property type="entry name" value="C-type_lectin-like"/>
</dbReference>
<dbReference type="CDD" id="cd00037">
    <property type="entry name" value="CLECT"/>
    <property type="match status" value="1"/>
</dbReference>
<name>A0AB39ZFZ3_DROSZ</name>
<dbReference type="PANTHER" id="PTHR22803">
    <property type="entry name" value="MANNOSE, PHOSPHOLIPASE, LECTIN RECEPTOR RELATED"/>
    <property type="match status" value="1"/>
</dbReference>
<dbReference type="RefSeq" id="XP_016933413.3">
    <property type="nucleotide sequence ID" value="XM_017077924.4"/>
</dbReference>
<dbReference type="InterPro" id="IPR050111">
    <property type="entry name" value="C-type_lectin/snaclec_domain"/>
</dbReference>
<sequence>MWQVIYSQNMANQVLIICVFLALALGISAKICHSPFTQVGNKCYHVSLQKVNWHTADRSCRKLGGELMVLDGEEDKRLTIEYLHSLGLAIKDTWHDSVWAGIDCLGTRRSFHLSKNGDTVTFVNWVPSQPDNAIPEEDCVAFAHVFGVYGYHDIECKLELPVVCQKDLADKYFCQKQELFSEALM</sequence>
<evidence type="ECO:0000313" key="3">
    <source>
        <dbReference type="Proteomes" id="UP001652628"/>
    </source>
</evidence>
<dbReference type="PROSITE" id="PS50041">
    <property type="entry name" value="C_TYPE_LECTIN_2"/>
    <property type="match status" value="1"/>
</dbReference>
<evidence type="ECO:0000256" key="1">
    <source>
        <dbReference type="SAM" id="SignalP"/>
    </source>
</evidence>
<dbReference type="AlphaFoldDB" id="A0AB39ZFZ3"/>
<gene>
    <name evidence="4" type="primary">lectin-33A</name>
</gene>
<dbReference type="GeneID" id="108012512"/>
<feature type="chain" id="PRO_5046450833" evidence="1">
    <location>
        <begin position="30"/>
        <end position="185"/>
    </location>
</feature>
<keyword evidence="3" id="KW-1185">Reference proteome</keyword>
<dbReference type="Pfam" id="PF00059">
    <property type="entry name" value="Lectin_C"/>
    <property type="match status" value="1"/>
</dbReference>
<organism evidence="3 4">
    <name type="scientific">Drosophila suzukii</name>
    <name type="common">Spotted-wing drosophila fruit fly</name>
    <dbReference type="NCBI Taxonomy" id="28584"/>
    <lineage>
        <taxon>Eukaryota</taxon>
        <taxon>Metazoa</taxon>
        <taxon>Ecdysozoa</taxon>
        <taxon>Arthropoda</taxon>
        <taxon>Hexapoda</taxon>
        <taxon>Insecta</taxon>
        <taxon>Pterygota</taxon>
        <taxon>Neoptera</taxon>
        <taxon>Endopterygota</taxon>
        <taxon>Diptera</taxon>
        <taxon>Brachycera</taxon>
        <taxon>Muscomorpha</taxon>
        <taxon>Ephydroidea</taxon>
        <taxon>Drosophilidae</taxon>
        <taxon>Drosophila</taxon>
        <taxon>Sophophora</taxon>
    </lineage>
</organism>
<evidence type="ECO:0000259" key="2">
    <source>
        <dbReference type="PROSITE" id="PS50041"/>
    </source>
</evidence>
<feature type="domain" description="C-type lectin" evidence="2">
    <location>
        <begin position="39"/>
        <end position="165"/>
    </location>
</feature>
<dbReference type="InterPro" id="IPR016187">
    <property type="entry name" value="CTDL_fold"/>
</dbReference>
<evidence type="ECO:0000313" key="4">
    <source>
        <dbReference type="RefSeq" id="XP_016933413.3"/>
    </source>
</evidence>
<dbReference type="SUPFAM" id="SSF56436">
    <property type="entry name" value="C-type lectin-like"/>
    <property type="match status" value="1"/>
</dbReference>
<feature type="signal peptide" evidence="1">
    <location>
        <begin position="1"/>
        <end position="29"/>
    </location>
</feature>